<name>A0ABT6FC36_9BACT</name>
<feature type="compositionally biased region" description="Low complexity" evidence="1">
    <location>
        <begin position="198"/>
        <end position="207"/>
    </location>
</feature>
<evidence type="ECO:0000256" key="1">
    <source>
        <dbReference type="SAM" id="MobiDB-lite"/>
    </source>
</evidence>
<evidence type="ECO:0000313" key="3">
    <source>
        <dbReference type="Proteomes" id="UP001216907"/>
    </source>
</evidence>
<accession>A0ABT6FC36</accession>
<dbReference type="RefSeq" id="WP_277861313.1">
    <property type="nucleotide sequence ID" value="NZ_JARRAG010000002.1"/>
</dbReference>
<feature type="region of interest" description="Disordered" evidence="1">
    <location>
        <begin position="194"/>
        <end position="216"/>
    </location>
</feature>
<sequence length="216" mass="24253">MTDEPSDLIPPHHSESRRFYAKLSGGRVRYEAFRSLEEARQRPDAVAILEWYDGSPLAMFPVRRIAADQATLDDLLADLAGLAWRLDGRTMEDPGRAARGRVFYEPQAVVAGYLGQAVEDLWLDDDLSGLALAKDVEEVFRGVSPRLEPEALRRVPLIQEWWAAVGRLDVDKVRACLERGVPIRTLPIGRCGRRRPPRYAGPSRGRPASPTAGRWR</sequence>
<dbReference type="EMBL" id="JARRAG010000002">
    <property type="protein sequence ID" value="MDG3004963.1"/>
    <property type="molecule type" value="Genomic_DNA"/>
</dbReference>
<proteinExistence type="predicted"/>
<evidence type="ECO:0000313" key="2">
    <source>
        <dbReference type="EMBL" id="MDG3004963.1"/>
    </source>
</evidence>
<reference evidence="2 3" key="1">
    <citation type="submission" date="2023-03" db="EMBL/GenBank/DDBJ databases">
        <title>Paludisphaera mucosa sp. nov. a novel planctomycete from northern fen.</title>
        <authorList>
            <person name="Ivanova A."/>
        </authorList>
    </citation>
    <scope>NUCLEOTIDE SEQUENCE [LARGE SCALE GENOMIC DNA]</scope>
    <source>
        <strain evidence="2 3">Pla2</strain>
    </source>
</reference>
<gene>
    <name evidence="2" type="ORF">PZE19_14340</name>
</gene>
<dbReference type="Proteomes" id="UP001216907">
    <property type="component" value="Unassembled WGS sequence"/>
</dbReference>
<keyword evidence="3" id="KW-1185">Reference proteome</keyword>
<organism evidence="2 3">
    <name type="scientific">Paludisphaera mucosa</name>
    <dbReference type="NCBI Taxonomy" id="3030827"/>
    <lineage>
        <taxon>Bacteria</taxon>
        <taxon>Pseudomonadati</taxon>
        <taxon>Planctomycetota</taxon>
        <taxon>Planctomycetia</taxon>
        <taxon>Isosphaerales</taxon>
        <taxon>Isosphaeraceae</taxon>
        <taxon>Paludisphaera</taxon>
    </lineage>
</organism>
<comment type="caution">
    <text evidence="2">The sequence shown here is derived from an EMBL/GenBank/DDBJ whole genome shotgun (WGS) entry which is preliminary data.</text>
</comment>
<protein>
    <submittedName>
        <fullName evidence="2">Uncharacterized protein</fullName>
    </submittedName>
</protein>